<keyword evidence="2" id="KW-1133">Transmembrane helix</keyword>
<protein>
    <submittedName>
        <fullName evidence="3">Uncharacterized protein</fullName>
    </submittedName>
</protein>
<dbReference type="AlphaFoldDB" id="A0A4Y2ANH5"/>
<comment type="caution">
    <text evidence="3">The sequence shown here is derived from an EMBL/GenBank/DDBJ whole genome shotgun (WGS) entry which is preliminary data.</text>
</comment>
<keyword evidence="4" id="KW-1185">Reference proteome</keyword>
<organism evidence="3 4">
    <name type="scientific">Araneus ventricosus</name>
    <name type="common">Orbweaver spider</name>
    <name type="synonym">Epeira ventricosa</name>
    <dbReference type="NCBI Taxonomy" id="182803"/>
    <lineage>
        <taxon>Eukaryota</taxon>
        <taxon>Metazoa</taxon>
        <taxon>Ecdysozoa</taxon>
        <taxon>Arthropoda</taxon>
        <taxon>Chelicerata</taxon>
        <taxon>Arachnida</taxon>
        <taxon>Araneae</taxon>
        <taxon>Araneomorphae</taxon>
        <taxon>Entelegynae</taxon>
        <taxon>Araneoidea</taxon>
        <taxon>Araneidae</taxon>
        <taxon>Araneus</taxon>
    </lineage>
</organism>
<reference evidence="3 4" key="1">
    <citation type="journal article" date="2019" name="Sci. Rep.">
        <title>Orb-weaving spider Araneus ventricosus genome elucidates the spidroin gene catalogue.</title>
        <authorList>
            <person name="Kono N."/>
            <person name="Nakamura H."/>
            <person name="Ohtoshi R."/>
            <person name="Moran D.A.P."/>
            <person name="Shinohara A."/>
            <person name="Yoshida Y."/>
            <person name="Fujiwara M."/>
            <person name="Mori M."/>
            <person name="Tomita M."/>
            <person name="Arakawa K."/>
        </authorList>
    </citation>
    <scope>NUCLEOTIDE SEQUENCE [LARGE SCALE GENOMIC DNA]</scope>
</reference>
<feature type="transmembrane region" description="Helical" evidence="2">
    <location>
        <begin position="102"/>
        <end position="120"/>
    </location>
</feature>
<gene>
    <name evidence="3" type="ORF">AVEN_188911_1</name>
</gene>
<keyword evidence="2" id="KW-0812">Transmembrane</keyword>
<evidence type="ECO:0000313" key="3">
    <source>
        <dbReference type="EMBL" id="GBL80806.1"/>
    </source>
</evidence>
<evidence type="ECO:0000256" key="1">
    <source>
        <dbReference type="SAM" id="MobiDB-lite"/>
    </source>
</evidence>
<dbReference type="Proteomes" id="UP000499080">
    <property type="component" value="Unassembled WGS sequence"/>
</dbReference>
<proteinExistence type="predicted"/>
<evidence type="ECO:0000256" key="2">
    <source>
        <dbReference type="SAM" id="Phobius"/>
    </source>
</evidence>
<dbReference type="EMBL" id="BGPR01080918">
    <property type="protein sequence ID" value="GBL80806.1"/>
    <property type="molecule type" value="Genomic_DNA"/>
</dbReference>
<name>A0A4Y2ANH5_ARAVE</name>
<keyword evidence="2" id="KW-0472">Membrane</keyword>
<feature type="non-terminal residue" evidence="3">
    <location>
        <position position="1"/>
    </location>
</feature>
<feature type="region of interest" description="Disordered" evidence="1">
    <location>
        <begin position="27"/>
        <end position="57"/>
    </location>
</feature>
<sequence>ESPTSLYNSVSSQGSISDFTLYSSPSLPNISLGRPPVPTSTAELGKNGTPAGSDVQSRDMSAIRLGMPLTSNVLHSLAYYPALPGRYLFAIQTNVKFKSSKIMGLYLLLIILSYHVNRLGNQIRFTRR</sequence>
<evidence type="ECO:0000313" key="4">
    <source>
        <dbReference type="Proteomes" id="UP000499080"/>
    </source>
</evidence>
<accession>A0A4Y2ANH5</accession>